<reference evidence="2 3" key="1">
    <citation type="journal article" date="2020" name="ISME J.">
        <title>Uncovering the hidden diversity of litter-decomposition mechanisms in mushroom-forming fungi.</title>
        <authorList>
            <person name="Floudas D."/>
            <person name="Bentzer J."/>
            <person name="Ahren D."/>
            <person name="Johansson T."/>
            <person name="Persson P."/>
            <person name="Tunlid A."/>
        </authorList>
    </citation>
    <scope>NUCLEOTIDE SEQUENCE [LARGE SCALE GENOMIC DNA]</scope>
    <source>
        <strain evidence="2 3">CBS 406.79</strain>
    </source>
</reference>
<protein>
    <submittedName>
        <fullName evidence="2">Uncharacterized protein</fullName>
    </submittedName>
</protein>
<dbReference type="OrthoDB" id="3190515at2759"/>
<dbReference type="Proteomes" id="UP000518752">
    <property type="component" value="Unassembled WGS sequence"/>
</dbReference>
<feature type="compositionally biased region" description="Polar residues" evidence="1">
    <location>
        <begin position="555"/>
        <end position="566"/>
    </location>
</feature>
<name>A0A8H5HS16_9AGAR</name>
<evidence type="ECO:0000313" key="2">
    <source>
        <dbReference type="EMBL" id="KAF5388468.1"/>
    </source>
</evidence>
<dbReference type="AlphaFoldDB" id="A0A8H5HS16"/>
<feature type="compositionally biased region" description="Polar residues" evidence="1">
    <location>
        <begin position="186"/>
        <end position="201"/>
    </location>
</feature>
<sequence>MAPESPADIQPSPSLSRIHFPLDAQQAKSHRPSKSTADSTALRSGRVVIAVAGGSKDAVNPRRRVVSVDATNTNGLRSPFSRRMPAVSMGAASLHSSDSIDSELAANVWGSNTFSDEYDLSHEGKPALCRDYPRILQDVHRALKLKHRREFRAKSGQFNLPPSSPKRSLEPTLSPPRSTFPLPSSPKLSSRTTATNVTSKPSVADIDFSPSTGPSFLQAGSHPVPFSADNGDTLDWTGYGSEEERNEKKWTLGKRKGKERELMLSADDLKRQEGVHAAKLARIQTISSQSTGKKVTITSDQLGRRYNLLYSSLSSGSDRFNILKVSRWYGEQENIVRSALEKAEPFPWLKHLDRQSTRKVASDDAFEGLRLPWHLSALIMEEYLHAQNARNRAMQPIPEDLSVTEGVNDSASFLLSSPPGEGVFLPTFPSPSRASPSRFTLSRHLSAEGRVSFEPLLDAPPSRPSNDSRRSIESTFSSVFSGSSAPRDQFFKDSDRLVGAVVSSPASSRLRLREGLALRRVWGNESDGGSSARNSAAEQSDDNADKGEKGYKGGKQTSWFNGSRSASLEPHTSPRGGDSFRPEASGGDDSFVHLDENDLSTAKPESLLASATVGASLHSEAEEKPELPEGSTAPRIINRRIRPLRASLPSEDRNAMIMEQKRKEDVEETRADMEYELKSQLVAQYKDSNTRIRSVLNRIAQHIREYEMCQSDFVSTTAGLAYMGGLPQDLLEAFSHDPANVTRSTKRLKMYRAVDDIHQRLSRQKAVFRDFLENSGQYNQPLQRGQDEFPVTTDILEEPIESLMQRLKTLEERRIAVISKEKEALEVLKNTQIIHATVKAEYNSTLAHTSVVYPEAGRFELELLISLRSSPLGFTNCRS</sequence>
<feature type="region of interest" description="Disordered" evidence="1">
    <location>
        <begin position="613"/>
        <end position="641"/>
    </location>
</feature>
<gene>
    <name evidence="2" type="ORF">D9757_004626</name>
</gene>
<feature type="compositionally biased region" description="Polar residues" evidence="1">
    <location>
        <begin position="527"/>
        <end position="538"/>
    </location>
</feature>
<proteinExistence type="predicted"/>
<dbReference type="EMBL" id="JAACJN010000029">
    <property type="protein sequence ID" value="KAF5388468.1"/>
    <property type="molecule type" value="Genomic_DNA"/>
</dbReference>
<comment type="caution">
    <text evidence="2">The sequence shown here is derived from an EMBL/GenBank/DDBJ whole genome shotgun (WGS) entry which is preliminary data.</text>
</comment>
<keyword evidence="3" id="KW-1185">Reference proteome</keyword>
<accession>A0A8H5HS16</accession>
<evidence type="ECO:0000256" key="1">
    <source>
        <dbReference type="SAM" id="MobiDB-lite"/>
    </source>
</evidence>
<feature type="region of interest" description="Disordered" evidence="1">
    <location>
        <begin position="153"/>
        <end position="205"/>
    </location>
</feature>
<organism evidence="2 3">
    <name type="scientific">Collybiopsis confluens</name>
    <dbReference type="NCBI Taxonomy" id="2823264"/>
    <lineage>
        <taxon>Eukaryota</taxon>
        <taxon>Fungi</taxon>
        <taxon>Dikarya</taxon>
        <taxon>Basidiomycota</taxon>
        <taxon>Agaricomycotina</taxon>
        <taxon>Agaricomycetes</taxon>
        <taxon>Agaricomycetidae</taxon>
        <taxon>Agaricales</taxon>
        <taxon>Marasmiineae</taxon>
        <taxon>Omphalotaceae</taxon>
        <taxon>Collybiopsis</taxon>
    </lineage>
</organism>
<feature type="region of interest" description="Disordered" evidence="1">
    <location>
        <begin position="21"/>
        <end position="42"/>
    </location>
</feature>
<evidence type="ECO:0000313" key="3">
    <source>
        <dbReference type="Proteomes" id="UP000518752"/>
    </source>
</evidence>
<feature type="region of interest" description="Disordered" evidence="1">
    <location>
        <begin position="523"/>
        <end position="594"/>
    </location>
</feature>